<dbReference type="GO" id="GO:0015297">
    <property type="term" value="F:antiporter activity"/>
    <property type="evidence" value="ECO:0007669"/>
    <property type="project" value="InterPro"/>
</dbReference>
<feature type="transmembrane region" description="Helical" evidence="10">
    <location>
        <begin position="320"/>
        <end position="343"/>
    </location>
</feature>
<feature type="transmembrane region" description="Helical" evidence="10">
    <location>
        <begin position="15"/>
        <end position="34"/>
    </location>
</feature>
<dbReference type="InterPro" id="IPR045070">
    <property type="entry name" value="MATE_MepA-like"/>
</dbReference>
<evidence type="ECO:0000256" key="8">
    <source>
        <dbReference type="ARBA" id="ARBA00023136"/>
    </source>
</evidence>
<evidence type="ECO:0000256" key="1">
    <source>
        <dbReference type="ARBA" id="ARBA00004651"/>
    </source>
</evidence>
<evidence type="ECO:0000256" key="2">
    <source>
        <dbReference type="ARBA" id="ARBA00008417"/>
    </source>
</evidence>
<protein>
    <recommendedName>
        <fullName evidence="3">Multidrug export protein MepA</fullName>
    </recommendedName>
</protein>
<dbReference type="Pfam" id="PF01554">
    <property type="entry name" value="MatE"/>
    <property type="match status" value="2"/>
</dbReference>
<dbReference type="GO" id="GO:0005886">
    <property type="term" value="C:plasma membrane"/>
    <property type="evidence" value="ECO:0007669"/>
    <property type="project" value="UniProtKB-SubCell"/>
</dbReference>
<gene>
    <name evidence="11" type="primary">mepA_3</name>
    <name evidence="11" type="ORF">CNLFYP112_00611</name>
</gene>
<evidence type="ECO:0000256" key="7">
    <source>
        <dbReference type="ARBA" id="ARBA00022989"/>
    </source>
</evidence>
<sequence>MLTNTLTTEPVRKLFFRYLIPSICGTMVTSIYVLADTIIIGKGIGIDAMAALNIILPLFNIFFGTGLLFGVGGSVLMSIARGKGDTQTGNCYFSVAVLLNAITCILYMILFLNFMEPIARFLGATDVTMPYVLNYAPYVIWGLGFFAFSTFLQTFVRNDGAPKLSMIAVVSGGVLNVVLDIVFVFPCKMGMAGAAIASVLGSVLTTVILLFHFRSKSNGLHFSLKKFSPVFITSIYKNGFTSFLVEVSSGIVMFVFNLQILKYIGDIGVSMYGVITNTAIVVICLCNGINQASQPIISTNHGAGLIDRIETVKKLGLKTAFIICSVPAVLGLIVPNLFTYIFMNPNEQILALSSTAIRIYFVGFFVIGLNMFIIGYFQSTVKPQLSLFLCLSRGCVLAIIFVFVLPPLIGVIGIWVSVPLAEFITLIAGIYFLKKNEKERFS</sequence>
<evidence type="ECO:0000256" key="10">
    <source>
        <dbReference type="SAM" id="Phobius"/>
    </source>
</evidence>
<comment type="subcellular location">
    <subcellularLocation>
        <location evidence="1">Cell membrane</location>
        <topology evidence="1">Multi-pass membrane protein</topology>
    </subcellularLocation>
</comment>
<proteinExistence type="inferred from homology"/>
<keyword evidence="4" id="KW-0813">Transport</keyword>
<dbReference type="PANTHER" id="PTHR43823">
    <property type="entry name" value="SPORULATION PROTEIN YKVU"/>
    <property type="match status" value="1"/>
</dbReference>
<dbReference type="InterPro" id="IPR002528">
    <property type="entry name" value="MATE_fam"/>
</dbReference>
<dbReference type="PANTHER" id="PTHR43823:SF3">
    <property type="entry name" value="MULTIDRUG EXPORT PROTEIN MEPA"/>
    <property type="match status" value="1"/>
</dbReference>
<feature type="transmembrane region" description="Helical" evidence="10">
    <location>
        <begin position="412"/>
        <end position="433"/>
    </location>
</feature>
<evidence type="ECO:0000256" key="6">
    <source>
        <dbReference type="ARBA" id="ARBA00022692"/>
    </source>
</evidence>
<evidence type="ECO:0000256" key="9">
    <source>
        <dbReference type="ARBA" id="ARBA00023251"/>
    </source>
</evidence>
<feature type="transmembrane region" description="Helical" evidence="10">
    <location>
        <begin position="54"/>
        <end position="79"/>
    </location>
</feature>
<keyword evidence="5" id="KW-1003">Cell membrane</keyword>
<comment type="similarity">
    <text evidence="2">Belongs to the multi antimicrobial extrusion (MATE) (TC 2.A.66.1) family. MepA subfamily.</text>
</comment>
<feature type="transmembrane region" description="Helical" evidence="10">
    <location>
        <begin position="91"/>
        <end position="115"/>
    </location>
</feature>
<dbReference type="GO" id="GO:0042910">
    <property type="term" value="F:xenobiotic transmembrane transporter activity"/>
    <property type="evidence" value="ECO:0007669"/>
    <property type="project" value="InterPro"/>
</dbReference>
<feature type="transmembrane region" description="Helical" evidence="10">
    <location>
        <begin position="135"/>
        <end position="152"/>
    </location>
</feature>
<keyword evidence="9" id="KW-0046">Antibiotic resistance</keyword>
<feature type="transmembrane region" description="Helical" evidence="10">
    <location>
        <begin position="164"/>
        <end position="185"/>
    </location>
</feature>
<keyword evidence="8 10" id="KW-0472">Membrane</keyword>
<feature type="transmembrane region" description="Helical" evidence="10">
    <location>
        <begin position="191"/>
        <end position="213"/>
    </location>
</feature>
<keyword evidence="7 10" id="KW-1133">Transmembrane helix</keyword>
<evidence type="ECO:0000256" key="3">
    <source>
        <dbReference type="ARBA" id="ARBA00022106"/>
    </source>
</evidence>
<feature type="transmembrane region" description="Helical" evidence="10">
    <location>
        <begin position="234"/>
        <end position="257"/>
    </location>
</feature>
<dbReference type="CDD" id="cd13143">
    <property type="entry name" value="MATE_MepA_like"/>
    <property type="match status" value="1"/>
</dbReference>
<dbReference type="PIRSF" id="PIRSF006603">
    <property type="entry name" value="DinF"/>
    <property type="match status" value="1"/>
</dbReference>
<accession>A0A6N2W1V5</accession>
<evidence type="ECO:0000256" key="4">
    <source>
        <dbReference type="ARBA" id="ARBA00022448"/>
    </source>
</evidence>
<name>A0A6N2W1V5_9FIRM</name>
<reference evidence="11" key="1">
    <citation type="submission" date="2019-11" db="EMBL/GenBank/DDBJ databases">
        <authorList>
            <person name="Feng L."/>
        </authorList>
    </citation>
    <scope>NUCLEOTIDE SEQUENCE</scope>
    <source>
        <strain evidence="11">CnexileLFYP112</strain>
    </source>
</reference>
<dbReference type="EMBL" id="CACRTG010000043">
    <property type="protein sequence ID" value="VYT36644.1"/>
    <property type="molecule type" value="Genomic_DNA"/>
</dbReference>
<evidence type="ECO:0000313" key="11">
    <source>
        <dbReference type="EMBL" id="VYT36644.1"/>
    </source>
</evidence>
<organism evidence="11">
    <name type="scientific">[Clostridium] nexile</name>
    <dbReference type="NCBI Taxonomy" id="29361"/>
    <lineage>
        <taxon>Bacteria</taxon>
        <taxon>Bacillati</taxon>
        <taxon>Bacillota</taxon>
        <taxon>Clostridia</taxon>
        <taxon>Lachnospirales</taxon>
        <taxon>Lachnospiraceae</taxon>
        <taxon>Tyzzerella</taxon>
    </lineage>
</organism>
<dbReference type="GO" id="GO:0046677">
    <property type="term" value="P:response to antibiotic"/>
    <property type="evidence" value="ECO:0007669"/>
    <property type="project" value="UniProtKB-KW"/>
</dbReference>
<evidence type="ECO:0000256" key="5">
    <source>
        <dbReference type="ARBA" id="ARBA00022475"/>
    </source>
</evidence>
<feature type="transmembrane region" description="Helical" evidence="10">
    <location>
        <begin position="269"/>
        <end position="289"/>
    </location>
</feature>
<dbReference type="AlphaFoldDB" id="A0A6N2W1V5"/>
<dbReference type="InterPro" id="IPR048279">
    <property type="entry name" value="MdtK-like"/>
</dbReference>
<keyword evidence="6 10" id="KW-0812">Transmembrane</keyword>
<feature type="transmembrane region" description="Helical" evidence="10">
    <location>
        <begin position="349"/>
        <end position="373"/>
    </location>
</feature>
<dbReference type="InterPro" id="IPR051327">
    <property type="entry name" value="MATE_MepA_subfamily"/>
</dbReference>
<feature type="transmembrane region" description="Helical" evidence="10">
    <location>
        <begin position="385"/>
        <end position="406"/>
    </location>
</feature>